<reference evidence="1" key="1">
    <citation type="submission" date="2021-06" db="EMBL/GenBank/DDBJ databases">
        <authorList>
            <person name="Kallberg Y."/>
            <person name="Tangrot J."/>
            <person name="Rosling A."/>
        </authorList>
    </citation>
    <scope>NUCLEOTIDE SEQUENCE</scope>
    <source>
        <strain evidence="1">IL203A</strain>
    </source>
</reference>
<name>A0ACA9R1V6_9GLOM</name>
<feature type="non-terminal residue" evidence="1">
    <location>
        <position position="109"/>
    </location>
</feature>
<accession>A0ACA9R1V6</accession>
<keyword evidence="2" id="KW-1185">Reference proteome</keyword>
<dbReference type="Proteomes" id="UP000789702">
    <property type="component" value="Unassembled WGS sequence"/>
</dbReference>
<comment type="caution">
    <text evidence="1">The sequence shown here is derived from an EMBL/GenBank/DDBJ whole genome shotgun (WGS) entry which is preliminary data.</text>
</comment>
<organism evidence="1 2">
    <name type="scientific">Dentiscutata heterogama</name>
    <dbReference type="NCBI Taxonomy" id="1316150"/>
    <lineage>
        <taxon>Eukaryota</taxon>
        <taxon>Fungi</taxon>
        <taxon>Fungi incertae sedis</taxon>
        <taxon>Mucoromycota</taxon>
        <taxon>Glomeromycotina</taxon>
        <taxon>Glomeromycetes</taxon>
        <taxon>Diversisporales</taxon>
        <taxon>Gigasporaceae</taxon>
        <taxon>Dentiscutata</taxon>
    </lineage>
</organism>
<dbReference type="EMBL" id="CAJVPU010058363">
    <property type="protein sequence ID" value="CAG8773576.1"/>
    <property type="molecule type" value="Genomic_DNA"/>
</dbReference>
<protein>
    <submittedName>
        <fullName evidence="1">17053_t:CDS:1</fullName>
    </submittedName>
</protein>
<evidence type="ECO:0000313" key="2">
    <source>
        <dbReference type="Proteomes" id="UP000789702"/>
    </source>
</evidence>
<evidence type="ECO:0000313" key="1">
    <source>
        <dbReference type="EMBL" id="CAG8773576.1"/>
    </source>
</evidence>
<sequence>INSTTINSTPPRINSTTINSTPPRINSTLVPQISSAATSTKIPILTSSTILKRISQDKQTVVNKKPQIVAEDVMFNIGTIKCIAKKMRMSLFEHCILSPSGIHCEFCAW</sequence>
<feature type="non-terminal residue" evidence="1">
    <location>
        <position position="1"/>
    </location>
</feature>
<gene>
    <name evidence="1" type="ORF">DHETER_LOCUS15981</name>
</gene>
<proteinExistence type="predicted"/>